<gene>
    <name evidence="2" type="ORF">BJG266_LOCUS17270</name>
</gene>
<evidence type="ECO:0000313" key="3">
    <source>
        <dbReference type="Proteomes" id="UP000663877"/>
    </source>
</evidence>
<reference evidence="2" key="1">
    <citation type="submission" date="2021-02" db="EMBL/GenBank/DDBJ databases">
        <authorList>
            <person name="Nowell W R."/>
        </authorList>
    </citation>
    <scope>NUCLEOTIDE SEQUENCE</scope>
</reference>
<dbReference type="AlphaFoldDB" id="A0A814ILP2"/>
<feature type="transmembrane region" description="Helical" evidence="1">
    <location>
        <begin position="65"/>
        <end position="88"/>
    </location>
</feature>
<feature type="transmembrane region" description="Helical" evidence="1">
    <location>
        <begin position="21"/>
        <end position="45"/>
    </location>
</feature>
<dbReference type="EMBL" id="CAJNOI010000083">
    <property type="protein sequence ID" value="CAF1026108.1"/>
    <property type="molecule type" value="Genomic_DNA"/>
</dbReference>
<proteinExistence type="predicted"/>
<sequence>MRSIPRQQRQGIRTMHKKDFQLLRCLFTKSIVHIIGDSLIVAYTIYQGIPTSEISTPWEQARGRFLFNLGFFIHLLPFCTDFFIYVVVSKDFRQKLKQIISNIFGHNLVIEREKDKQQELRAELAELRIVSTIEPAT</sequence>
<keyword evidence="1" id="KW-0812">Transmembrane</keyword>
<protein>
    <submittedName>
        <fullName evidence="2">Uncharacterized protein</fullName>
    </submittedName>
</protein>
<accession>A0A814ILP2</accession>
<comment type="caution">
    <text evidence="2">The sequence shown here is derived from an EMBL/GenBank/DDBJ whole genome shotgun (WGS) entry which is preliminary data.</text>
</comment>
<name>A0A814ILP2_9BILA</name>
<keyword evidence="1" id="KW-0472">Membrane</keyword>
<dbReference type="SUPFAM" id="SSF81321">
    <property type="entry name" value="Family A G protein-coupled receptor-like"/>
    <property type="match status" value="1"/>
</dbReference>
<keyword evidence="1" id="KW-1133">Transmembrane helix</keyword>
<dbReference type="Gene3D" id="1.20.1070.10">
    <property type="entry name" value="Rhodopsin 7-helix transmembrane proteins"/>
    <property type="match status" value="1"/>
</dbReference>
<dbReference type="Proteomes" id="UP000663877">
    <property type="component" value="Unassembled WGS sequence"/>
</dbReference>
<organism evidence="2 3">
    <name type="scientific">Adineta steineri</name>
    <dbReference type="NCBI Taxonomy" id="433720"/>
    <lineage>
        <taxon>Eukaryota</taxon>
        <taxon>Metazoa</taxon>
        <taxon>Spiralia</taxon>
        <taxon>Gnathifera</taxon>
        <taxon>Rotifera</taxon>
        <taxon>Eurotatoria</taxon>
        <taxon>Bdelloidea</taxon>
        <taxon>Adinetida</taxon>
        <taxon>Adinetidae</taxon>
        <taxon>Adineta</taxon>
    </lineage>
</organism>
<evidence type="ECO:0000313" key="2">
    <source>
        <dbReference type="EMBL" id="CAF1026108.1"/>
    </source>
</evidence>
<evidence type="ECO:0000256" key="1">
    <source>
        <dbReference type="SAM" id="Phobius"/>
    </source>
</evidence>